<comment type="caution">
    <text evidence="1">The sequence shown here is derived from an EMBL/GenBank/DDBJ whole genome shotgun (WGS) entry which is preliminary data.</text>
</comment>
<organism evidence="1 2">
    <name type="scientific">Eikenella corrodens ATCC 23834</name>
    <dbReference type="NCBI Taxonomy" id="546274"/>
    <lineage>
        <taxon>Bacteria</taxon>
        <taxon>Pseudomonadati</taxon>
        <taxon>Pseudomonadota</taxon>
        <taxon>Betaproteobacteria</taxon>
        <taxon>Neisseriales</taxon>
        <taxon>Neisseriaceae</taxon>
        <taxon>Eikenella</taxon>
    </lineage>
</organism>
<name>C0DXB1_EIKCO</name>
<proteinExistence type="predicted"/>
<protein>
    <submittedName>
        <fullName evidence="1">Uncharacterized protein</fullName>
    </submittedName>
</protein>
<dbReference type="EMBL" id="ACEA01000043">
    <property type="protein sequence ID" value="EEG23295.1"/>
    <property type="molecule type" value="Genomic_DNA"/>
</dbReference>
<dbReference type="Proteomes" id="UP000005837">
    <property type="component" value="Unassembled WGS sequence"/>
</dbReference>
<evidence type="ECO:0000313" key="1">
    <source>
        <dbReference type="EMBL" id="EEG23295.1"/>
    </source>
</evidence>
<gene>
    <name evidence="1" type="ORF">EIKCOROL_02017</name>
</gene>
<dbReference type="AlphaFoldDB" id="C0DXB1"/>
<accession>C0DXB1</accession>
<evidence type="ECO:0000313" key="2">
    <source>
        <dbReference type="Proteomes" id="UP000005837"/>
    </source>
</evidence>
<sequence length="46" mass="4991">MAAFYYKAPVGSETYGPSPAVQTNAPPSGYLKPLLQHNCPTFSFIK</sequence>
<dbReference type="HOGENOM" id="CLU_3183144_0_0_4"/>
<reference evidence="1 2" key="1">
    <citation type="submission" date="2009-01" db="EMBL/GenBank/DDBJ databases">
        <authorList>
            <person name="Fulton L."/>
            <person name="Clifton S."/>
            <person name="Chinwalla A.T."/>
            <person name="Mitreva M."/>
            <person name="Sodergren E."/>
            <person name="Weinstock G."/>
            <person name="Clifton S."/>
            <person name="Dooling D.J."/>
            <person name="Fulton B."/>
            <person name="Minx P."/>
            <person name="Pepin K.H."/>
            <person name="Johnson M."/>
            <person name="Bhonagiri V."/>
            <person name="Nash W.E."/>
            <person name="Mardis E.R."/>
            <person name="Wilson R.K."/>
        </authorList>
    </citation>
    <scope>NUCLEOTIDE SEQUENCE [LARGE SCALE GENOMIC DNA]</scope>
    <source>
        <strain evidence="1 2">ATCC 23834</strain>
    </source>
</reference>